<comment type="caution">
    <text evidence="2">The sequence shown here is derived from an EMBL/GenBank/DDBJ whole genome shotgun (WGS) entry which is preliminary data.</text>
</comment>
<gene>
    <name evidence="2" type="ORF">ACFFK0_30515</name>
</gene>
<dbReference type="InterPro" id="IPR036291">
    <property type="entry name" value="NAD(P)-bd_dom_sf"/>
</dbReference>
<dbReference type="RefSeq" id="WP_377475214.1">
    <property type="nucleotide sequence ID" value="NZ_JBHLWN010000125.1"/>
</dbReference>
<evidence type="ECO:0000256" key="1">
    <source>
        <dbReference type="ARBA" id="ARBA00006484"/>
    </source>
</evidence>
<dbReference type="Pfam" id="PF00106">
    <property type="entry name" value="adh_short"/>
    <property type="match status" value="1"/>
</dbReference>
<reference evidence="2 3" key="1">
    <citation type="submission" date="2024-09" db="EMBL/GenBank/DDBJ databases">
        <authorList>
            <person name="Sun Q."/>
            <person name="Mori K."/>
        </authorList>
    </citation>
    <scope>NUCLEOTIDE SEQUENCE [LARGE SCALE GENOMIC DNA]</scope>
    <source>
        <strain evidence="2 3">CCM 7759</strain>
    </source>
</reference>
<organism evidence="2 3">
    <name type="scientific">Paenibacillus chartarius</name>
    <dbReference type="NCBI Taxonomy" id="747481"/>
    <lineage>
        <taxon>Bacteria</taxon>
        <taxon>Bacillati</taxon>
        <taxon>Bacillota</taxon>
        <taxon>Bacilli</taxon>
        <taxon>Bacillales</taxon>
        <taxon>Paenibacillaceae</taxon>
        <taxon>Paenibacillus</taxon>
    </lineage>
</organism>
<dbReference type="SUPFAM" id="SSF51735">
    <property type="entry name" value="NAD(P)-binding Rossmann-fold domains"/>
    <property type="match status" value="1"/>
</dbReference>
<evidence type="ECO:0000313" key="2">
    <source>
        <dbReference type="EMBL" id="MFC0216735.1"/>
    </source>
</evidence>
<comment type="similarity">
    <text evidence="1">Belongs to the short-chain dehydrogenases/reductases (SDR) family.</text>
</comment>
<dbReference type="PRINTS" id="PR00081">
    <property type="entry name" value="GDHRDH"/>
</dbReference>
<keyword evidence="3" id="KW-1185">Reference proteome</keyword>
<evidence type="ECO:0000313" key="3">
    <source>
        <dbReference type="Proteomes" id="UP001589776"/>
    </source>
</evidence>
<sequence length="234" mass="24859">MNILITGASRGLGCEMAAAALERGHAVIAGVRASGADNDKLTALAAAYGSRMTIAELEVTDEAGIARLAGQLQAEGRTLGAIVNNAAILTARSTPIERLDMDAVVKSFDVNLFGPMRVVKHMLPLLTVKGASIINISSEAGSMTNAYPGDYPYAISKSALNMFGEQLHAYVRDRGIQVLSVHPGWMKTDMGGENAPTDPRQSANGILDLIERKIVPDASSKFHFVDYTGKMMPI</sequence>
<dbReference type="Proteomes" id="UP001589776">
    <property type="component" value="Unassembled WGS sequence"/>
</dbReference>
<proteinExistence type="inferred from homology"/>
<dbReference type="InterPro" id="IPR020904">
    <property type="entry name" value="Sc_DH/Rdtase_CS"/>
</dbReference>
<dbReference type="InterPro" id="IPR002347">
    <property type="entry name" value="SDR_fam"/>
</dbReference>
<name>A0ABV6DVP3_9BACL</name>
<dbReference type="InterPro" id="IPR052184">
    <property type="entry name" value="SDR_enzymes"/>
</dbReference>
<dbReference type="PROSITE" id="PS00061">
    <property type="entry name" value="ADH_SHORT"/>
    <property type="match status" value="1"/>
</dbReference>
<protein>
    <submittedName>
        <fullName evidence="2">SDR family NAD(P)-dependent oxidoreductase</fullName>
    </submittedName>
</protein>
<dbReference type="EMBL" id="JBHLWN010000125">
    <property type="protein sequence ID" value="MFC0216735.1"/>
    <property type="molecule type" value="Genomic_DNA"/>
</dbReference>
<dbReference type="Gene3D" id="3.40.50.720">
    <property type="entry name" value="NAD(P)-binding Rossmann-like Domain"/>
    <property type="match status" value="1"/>
</dbReference>
<dbReference type="PANTHER" id="PTHR45458:SF1">
    <property type="entry name" value="SHORT CHAIN DEHYDROGENASE"/>
    <property type="match status" value="1"/>
</dbReference>
<accession>A0ABV6DVP3</accession>
<dbReference type="PANTHER" id="PTHR45458">
    <property type="entry name" value="SHORT-CHAIN DEHYDROGENASE/REDUCTASE SDR"/>
    <property type="match status" value="1"/>
</dbReference>